<evidence type="ECO:0008006" key="4">
    <source>
        <dbReference type="Google" id="ProtNLM"/>
    </source>
</evidence>
<accession>A0ABW4RWU1</accession>
<keyword evidence="3" id="KW-1185">Reference proteome</keyword>
<dbReference type="RefSeq" id="WP_386778163.1">
    <property type="nucleotide sequence ID" value="NZ_JBHUFZ010000025.1"/>
</dbReference>
<feature type="signal peptide" evidence="1">
    <location>
        <begin position="1"/>
        <end position="30"/>
    </location>
</feature>
<protein>
    <recommendedName>
        <fullName evidence="4">Metalloprotease</fullName>
    </recommendedName>
</protein>
<comment type="caution">
    <text evidence="2">The sequence shown here is derived from an EMBL/GenBank/DDBJ whole genome shotgun (WGS) entry which is preliminary data.</text>
</comment>
<feature type="non-terminal residue" evidence="2">
    <location>
        <position position="374"/>
    </location>
</feature>
<keyword evidence="1" id="KW-0732">Signal</keyword>
<dbReference type="Proteomes" id="UP001597326">
    <property type="component" value="Unassembled WGS sequence"/>
</dbReference>
<reference evidence="3" key="1">
    <citation type="journal article" date="2019" name="Int. J. Syst. Evol. Microbiol.">
        <title>The Global Catalogue of Microorganisms (GCM) 10K type strain sequencing project: providing services to taxonomists for standard genome sequencing and annotation.</title>
        <authorList>
            <consortium name="The Broad Institute Genomics Platform"/>
            <consortium name="The Broad Institute Genome Sequencing Center for Infectious Disease"/>
            <person name="Wu L."/>
            <person name="Ma J."/>
        </authorList>
    </citation>
    <scope>NUCLEOTIDE SEQUENCE [LARGE SCALE GENOMIC DNA]</scope>
    <source>
        <strain evidence="3">CAIM 431</strain>
    </source>
</reference>
<evidence type="ECO:0000256" key="1">
    <source>
        <dbReference type="SAM" id="SignalP"/>
    </source>
</evidence>
<organism evidence="2 3">
    <name type="scientific">Luteococcus peritonei</name>
    <dbReference type="NCBI Taxonomy" id="88874"/>
    <lineage>
        <taxon>Bacteria</taxon>
        <taxon>Bacillati</taxon>
        <taxon>Actinomycetota</taxon>
        <taxon>Actinomycetes</taxon>
        <taxon>Propionibacteriales</taxon>
        <taxon>Propionibacteriaceae</taxon>
        <taxon>Luteococcus</taxon>
    </lineage>
</organism>
<evidence type="ECO:0000313" key="2">
    <source>
        <dbReference type="EMBL" id="MFD1890701.1"/>
    </source>
</evidence>
<sequence length="374" mass="40472">MSLTTRSARSLAAVALAAGLCLSTPAVGLAAAPAPASAVLVAPAKLAPVDLASRAEAFNARHGLTDVRPAGQVIDPTQYQCDADTDFRRWSADQVDRLSQADLDFLAETAADALPTYDALLFGSSSDQAYSLGQDSQVLTKTFKKLRAFWDINSSDIQLMGMNGHVYSDVARMTEIYQVVFELDAVTAAAYAQYVHDYLASSPTLDADNPLMTLNAFAYSTFGTDPAISDRIIMGAGILQAYDELGYGDVAPQLILAHEFGHHVQFELGMITAETVGEAETTRRTELHADASASYFATHPKGLSMQYKRVQQFLGVFYGIGDCGFTSGGHHGTPNQRRAAADWGYRLQEANRPKSYVHPARTFAELFDRQLPVL</sequence>
<evidence type="ECO:0000313" key="3">
    <source>
        <dbReference type="Proteomes" id="UP001597326"/>
    </source>
</evidence>
<feature type="chain" id="PRO_5046873224" description="Metalloprotease" evidence="1">
    <location>
        <begin position="31"/>
        <end position="374"/>
    </location>
</feature>
<dbReference type="EMBL" id="JBHUFZ010000025">
    <property type="protein sequence ID" value="MFD1890701.1"/>
    <property type="molecule type" value="Genomic_DNA"/>
</dbReference>
<proteinExistence type="predicted"/>
<gene>
    <name evidence="2" type="ORF">ACFSCS_10995</name>
</gene>
<name>A0ABW4RWU1_9ACTN</name>